<dbReference type="SUPFAM" id="SSF54160">
    <property type="entry name" value="Chromo domain-like"/>
    <property type="match status" value="1"/>
</dbReference>
<evidence type="ECO:0000256" key="3">
    <source>
        <dbReference type="SAM" id="MobiDB-lite"/>
    </source>
</evidence>
<feature type="region of interest" description="Disordered" evidence="3">
    <location>
        <begin position="40"/>
        <end position="76"/>
    </location>
</feature>
<dbReference type="InterPro" id="IPR040092">
    <property type="entry name" value="TBRG1"/>
</dbReference>
<comment type="subcellular location">
    <subcellularLocation>
        <location evidence="1">Nucleus</location>
    </subcellularLocation>
</comment>
<dbReference type="STRING" id="5722.A2G3H1"/>
<dbReference type="PROSITE" id="PS51543">
    <property type="entry name" value="FYRC"/>
    <property type="match status" value="1"/>
</dbReference>
<dbReference type="PANTHER" id="PTHR22715:SF0">
    <property type="entry name" value="TRANSFORMING GROWTH FACTOR BETA REGULATOR 1"/>
    <property type="match status" value="1"/>
</dbReference>
<dbReference type="VEuPathDB" id="TrichDB:TVAGG3_0735440"/>
<evidence type="ECO:0000256" key="2">
    <source>
        <dbReference type="ARBA" id="ARBA00023242"/>
    </source>
</evidence>
<sequence length="1232" mass="142489">MNGERKRGRHKKHPHNTDSSDDASLELKYSKQLKLRELRFQEKIKSKTDRNNREEESSKTNENANEPPPKAQEENFTPQFFNPMNIQFPISDIDEIIAEKDGNYLVKLRNVSYLNLQWISSEEILSHMNGTQVLQCFKDILPTRDPPFYNLIFNKPELVVKIIDDMCLVKWKSLGFKYCTWESLSSFTNYVISNKTELDSSITKPIWFFNLDKKYQPAVLSIAQEFGKTKNIILSGTVGSIMRLQLYSVMFYISRCLSNNPFLIAVEDRILQVVEAEIKSRFNMNILVLSNTDDFDEIQSTKENAFVDNPFDIILISIEALQTYKESLDAIQFSIAAIDMTEIYGRIVNPSNQIEFGIEINAEMKICLSPLFARQNGKIINSQTPQNIEEFSWIISPNYEMVKRYTELPTNDFFDCKNEADFVSWASKFHEITNFTNVELFKNWDMILRKILDITNRSGQISTLTQLVSQSNSKLGSILNVIPLIPERSGVLLITSSTEISTFLQSYFLVKKIPILFINSLNDFNETIHNFHEINVDTNYIIMPPGDKNLDLKENYFDYILILDPQYCPDISIKSNLITTVVRMVIQSSEEVILFGARQSLKPQQIVSYTSQFLWKPIRERPLQDYSEYNFLLYERFGKHEQIPAQTASVIDNYYVHGQPTKVILKIFENPQNINFKKVSREQLTAEFLLHILRTLNIYCLGQWFKFGFNGYDTRTVKTAIYLVVITLMNLCDMNFPLLSNFIKNSNFLYLDEYKEPLEMFIRDNCKPKDIRSLLIRIEKLLIISNLVSCSKQAPNQIYIKETDLYKPAPWWSLSDDQELIYRTWFYGYGKMPVSLSEKWSVKGIRIESELISQRLRTLTFVIRREIEKLPNKLGNYPIFVPPVTNPPNIRLKFNVAEQLVIAKQLLSFGKINSEELLDDPLLANKKKEDIEHFAEILINVVKSGKSNPYVKLGIKTLTNIGKIMTLFSIAESLDFTNMFCEDRILVETVMLYGLNDAYKSNCLPALLNTENPSKELILENFERVVKNAAFPSSEDFVQKICETPIPAGVDTLVLSLGKIDTRSSFSNQSYIYPIGFSITTTFCGEPIACEIKEEKSSPIFVVRRETNEEEFIGTNPDEAVRDFVAAVAPQRFDYIRRTPGHEVFGLCSCDVLRSIQSMRNADKCQKYKMRVFADSLPTNDFPRIFSRWRFGEKRQMESPKPENTGTLDLNHVAQESDKLNHDDWLRILNSV</sequence>
<organism evidence="4 5">
    <name type="scientific">Trichomonas vaginalis (strain ATCC PRA-98 / G3)</name>
    <dbReference type="NCBI Taxonomy" id="412133"/>
    <lineage>
        <taxon>Eukaryota</taxon>
        <taxon>Metamonada</taxon>
        <taxon>Parabasalia</taxon>
        <taxon>Trichomonadida</taxon>
        <taxon>Trichomonadidae</taxon>
        <taxon>Trichomonas</taxon>
    </lineage>
</organism>
<dbReference type="GO" id="GO:0005634">
    <property type="term" value="C:nucleus"/>
    <property type="evidence" value="ECO:0000318"/>
    <property type="project" value="GO_Central"/>
</dbReference>
<dbReference type="InterPro" id="IPR003888">
    <property type="entry name" value="FYrich_N"/>
</dbReference>
<evidence type="ECO:0000313" key="4">
    <source>
        <dbReference type="EMBL" id="EAX88299.1"/>
    </source>
</evidence>
<dbReference type="InParanoid" id="A2G3H1"/>
<dbReference type="OrthoDB" id="10683459at2759"/>
<feature type="region of interest" description="Disordered" evidence="3">
    <location>
        <begin position="1"/>
        <end position="26"/>
    </location>
</feature>
<dbReference type="Gene3D" id="3.30.160.360">
    <property type="match status" value="1"/>
</dbReference>
<protein>
    <submittedName>
        <fullName evidence="4">Uncharacterized protein</fullName>
    </submittedName>
</protein>
<evidence type="ECO:0000256" key="1">
    <source>
        <dbReference type="ARBA" id="ARBA00004123"/>
    </source>
</evidence>
<keyword evidence="2" id="KW-0539">Nucleus</keyword>
<dbReference type="VEuPathDB" id="TrichDB:TVAG_173380"/>
<dbReference type="Pfam" id="PF05965">
    <property type="entry name" value="FYRC"/>
    <property type="match status" value="1"/>
</dbReference>
<name>A2G3H1_TRIV3</name>
<dbReference type="Pfam" id="PF05964">
    <property type="entry name" value="FYRN"/>
    <property type="match status" value="1"/>
</dbReference>
<evidence type="ECO:0000313" key="5">
    <source>
        <dbReference type="Proteomes" id="UP000001542"/>
    </source>
</evidence>
<accession>A2G3H1</accession>
<dbReference type="Proteomes" id="UP000001542">
    <property type="component" value="Unassembled WGS sequence"/>
</dbReference>
<keyword evidence="5" id="KW-1185">Reference proteome</keyword>
<dbReference type="GO" id="GO:0051726">
    <property type="term" value="P:regulation of cell cycle"/>
    <property type="evidence" value="ECO:0000318"/>
    <property type="project" value="GO_Central"/>
</dbReference>
<proteinExistence type="predicted"/>
<dbReference type="InterPro" id="IPR016197">
    <property type="entry name" value="Chromo-like_dom_sf"/>
</dbReference>
<gene>
    <name evidence="4" type="ORF">TVAG_173380</name>
</gene>
<dbReference type="EMBL" id="DS114327">
    <property type="protein sequence ID" value="EAX88299.1"/>
    <property type="molecule type" value="Genomic_DNA"/>
</dbReference>
<reference evidence="4" key="1">
    <citation type="submission" date="2006-10" db="EMBL/GenBank/DDBJ databases">
        <authorList>
            <person name="Amadeo P."/>
            <person name="Zhao Q."/>
            <person name="Wortman J."/>
            <person name="Fraser-Liggett C."/>
            <person name="Carlton J."/>
        </authorList>
    </citation>
    <scope>NUCLEOTIDE SEQUENCE</scope>
    <source>
        <strain evidence="4">G3</strain>
    </source>
</reference>
<reference evidence="4" key="2">
    <citation type="journal article" date="2007" name="Science">
        <title>Draft genome sequence of the sexually transmitted pathogen Trichomonas vaginalis.</title>
        <authorList>
            <person name="Carlton J.M."/>
            <person name="Hirt R.P."/>
            <person name="Silva J.C."/>
            <person name="Delcher A.L."/>
            <person name="Schatz M."/>
            <person name="Zhao Q."/>
            <person name="Wortman J.R."/>
            <person name="Bidwell S.L."/>
            <person name="Alsmark U.C.M."/>
            <person name="Besteiro S."/>
            <person name="Sicheritz-Ponten T."/>
            <person name="Noel C.J."/>
            <person name="Dacks J.B."/>
            <person name="Foster P.G."/>
            <person name="Simillion C."/>
            <person name="Van de Peer Y."/>
            <person name="Miranda-Saavedra D."/>
            <person name="Barton G.J."/>
            <person name="Westrop G.D."/>
            <person name="Mueller S."/>
            <person name="Dessi D."/>
            <person name="Fiori P.L."/>
            <person name="Ren Q."/>
            <person name="Paulsen I."/>
            <person name="Zhang H."/>
            <person name="Bastida-Corcuera F.D."/>
            <person name="Simoes-Barbosa A."/>
            <person name="Brown M.T."/>
            <person name="Hayes R.D."/>
            <person name="Mukherjee M."/>
            <person name="Okumura C.Y."/>
            <person name="Schneider R."/>
            <person name="Smith A.J."/>
            <person name="Vanacova S."/>
            <person name="Villalvazo M."/>
            <person name="Haas B.J."/>
            <person name="Pertea M."/>
            <person name="Feldblyum T.V."/>
            <person name="Utterback T.R."/>
            <person name="Shu C.L."/>
            <person name="Osoegawa K."/>
            <person name="de Jong P.J."/>
            <person name="Hrdy I."/>
            <person name="Horvathova L."/>
            <person name="Zubacova Z."/>
            <person name="Dolezal P."/>
            <person name="Malik S.B."/>
            <person name="Logsdon J.M. Jr."/>
            <person name="Henze K."/>
            <person name="Gupta A."/>
            <person name="Wang C.C."/>
            <person name="Dunne R.L."/>
            <person name="Upcroft J.A."/>
            <person name="Upcroft P."/>
            <person name="White O."/>
            <person name="Salzberg S.L."/>
            <person name="Tang P."/>
            <person name="Chiu C.-H."/>
            <person name="Lee Y.-S."/>
            <person name="Embley T.M."/>
            <person name="Coombs G.H."/>
            <person name="Mottram J.C."/>
            <person name="Tachezy J."/>
            <person name="Fraser-Liggett C.M."/>
            <person name="Johnson P.J."/>
        </authorList>
    </citation>
    <scope>NUCLEOTIDE SEQUENCE [LARGE SCALE GENOMIC DNA]</scope>
    <source>
        <strain evidence="4">G3</strain>
    </source>
</reference>
<dbReference type="InterPro" id="IPR003889">
    <property type="entry name" value="FYrich_C"/>
</dbReference>
<feature type="compositionally biased region" description="Basic and acidic residues" evidence="3">
    <location>
        <begin position="40"/>
        <end position="59"/>
    </location>
</feature>
<dbReference type="KEGG" id="tva:4745955"/>
<dbReference type="RefSeq" id="XP_001301229.1">
    <property type="nucleotide sequence ID" value="XM_001301228.1"/>
</dbReference>
<dbReference type="PROSITE" id="PS51542">
    <property type="entry name" value="FYRN"/>
    <property type="match status" value="1"/>
</dbReference>
<dbReference type="AlphaFoldDB" id="A2G3H1"/>
<dbReference type="PANTHER" id="PTHR22715">
    <property type="entry name" value="TRANSFORMING GROWTH FACTOR BETA REGULATED GENE 1"/>
    <property type="match status" value="1"/>
</dbReference>
<feature type="compositionally biased region" description="Basic residues" evidence="3">
    <location>
        <begin position="1"/>
        <end position="14"/>
    </location>
</feature>